<gene>
    <name evidence="2" type="ORF">H2C83_16815</name>
</gene>
<feature type="transmembrane region" description="Helical" evidence="1">
    <location>
        <begin position="190"/>
        <end position="213"/>
    </location>
</feature>
<evidence type="ECO:0008006" key="4">
    <source>
        <dbReference type="Google" id="ProtNLM"/>
    </source>
</evidence>
<proteinExistence type="predicted"/>
<evidence type="ECO:0000313" key="2">
    <source>
        <dbReference type="EMBL" id="MBA4603912.1"/>
    </source>
</evidence>
<evidence type="ECO:0000313" key="3">
    <source>
        <dbReference type="Proteomes" id="UP000538292"/>
    </source>
</evidence>
<organism evidence="2 3">
    <name type="scientific">Thermoactinomyces mirandus</name>
    <dbReference type="NCBI Taxonomy" id="2756294"/>
    <lineage>
        <taxon>Bacteria</taxon>
        <taxon>Bacillati</taxon>
        <taxon>Bacillota</taxon>
        <taxon>Bacilli</taxon>
        <taxon>Bacillales</taxon>
        <taxon>Thermoactinomycetaceae</taxon>
        <taxon>Thermoactinomyces</taxon>
    </lineage>
</organism>
<keyword evidence="1" id="KW-0812">Transmembrane</keyword>
<dbReference type="RefSeq" id="WP_181742382.1">
    <property type="nucleotide sequence ID" value="NZ_JACEOL010000088.1"/>
</dbReference>
<dbReference type="Proteomes" id="UP000538292">
    <property type="component" value="Unassembled WGS sequence"/>
</dbReference>
<protein>
    <recommendedName>
        <fullName evidence="4">Glycerophosphoryl diester phosphodiesterase membrane domain-containing protein</fullName>
    </recommendedName>
</protein>
<comment type="caution">
    <text evidence="2">The sequence shown here is derived from an EMBL/GenBank/DDBJ whole genome shotgun (WGS) entry which is preliminary data.</text>
</comment>
<feature type="transmembrane region" description="Helical" evidence="1">
    <location>
        <begin position="117"/>
        <end position="138"/>
    </location>
</feature>
<keyword evidence="1" id="KW-0472">Membrane</keyword>
<accession>A0A7W1XV77</accession>
<evidence type="ECO:0000256" key="1">
    <source>
        <dbReference type="SAM" id="Phobius"/>
    </source>
</evidence>
<feature type="transmembrane region" description="Helical" evidence="1">
    <location>
        <begin position="58"/>
        <end position="76"/>
    </location>
</feature>
<feature type="transmembrane region" description="Helical" evidence="1">
    <location>
        <begin position="88"/>
        <end position="111"/>
    </location>
</feature>
<dbReference type="EMBL" id="JACEOL010000088">
    <property type="protein sequence ID" value="MBA4603912.1"/>
    <property type="molecule type" value="Genomic_DNA"/>
</dbReference>
<keyword evidence="1" id="KW-1133">Transmembrane helix</keyword>
<keyword evidence="3" id="KW-1185">Reference proteome</keyword>
<dbReference type="AlphaFoldDB" id="A0A7W1XV77"/>
<sequence length="231" mass="26611">MDHYKSAFSFYARHWKKVLLFGITILLPLSVIETFVSNYFFNLFSLVGLPTMGSFPQFIFSTVFLMIAQIPFIYLVRQEITGQNATIGQAFEIFFTNMFPVYVMGVLLALLTIAGTMLLIIPGLIILTLLIVYPYVVVSDELRWFNGLKKTVEIVKNHFFSVLGVTMVAGILTMVINFLFLFATLLVTKVYWMIVLVQLLLKMLIVPYFTFLIGSCFEEWYGFGYEEEYSF</sequence>
<name>A0A7W1XV77_9BACL</name>
<reference evidence="2 3" key="1">
    <citation type="submission" date="2020-07" db="EMBL/GenBank/DDBJ databases">
        <title>Thermoactinomyces phylogeny.</title>
        <authorList>
            <person name="Dunlap C."/>
        </authorList>
    </citation>
    <scope>NUCLEOTIDE SEQUENCE [LARGE SCALE GENOMIC DNA]</scope>
    <source>
        <strain evidence="2 3">AMNI-1</strain>
    </source>
</reference>
<feature type="transmembrane region" description="Helical" evidence="1">
    <location>
        <begin position="159"/>
        <end position="184"/>
    </location>
</feature>